<accession>A0A0D6EKE6</accession>
<dbReference type="InterPro" id="IPR008011">
    <property type="entry name" value="Complex1_LYR_dom"/>
</dbReference>
<protein>
    <submittedName>
        <fullName evidence="2">SPOSA6832_02064-mRNA-1:cds</fullName>
    </submittedName>
</protein>
<name>A0A0D6EKE6_SPOSA</name>
<evidence type="ECO:0000313" key="3">
    <source>
        <dbReference type="Proteomes" id="UP000243876"/>
    </source>
</evidence>
<keyword evidence="3" id="KW-1185">Reference proteome</keyword>
<gene>
    <name evidence="2" type="primary">SPOSA6832_02064</name>
</gene>
<dbReference type="Proteomes" id="UP000243876">
    <property type="component" value="Unassembled WGS sequence"/>
</dbReference>
<organism evidence="2 3">
    <name type="scientific">Sporidiobolus salmonicolor</name>
    <name type="common">Yeast-like fungus</name>
    <name type="synonym">Sporobolomyces salmonicolor</name>
    <dbReference type="NCBI Taxonomy" id="5005"/>
    <lineage>
        <taxon>Eukaryota</taxon>
        <taxon>Fungi</taxon>
        <taxon>Dikarya</taxon>
        <taxon>Basidiomycota</taxon>
        <taxon>Pucciniomycotina</taxon>
        <taxon>Microbotryomycetes</taxon>
        <taxon>Sporidiobolales</taxon>
        <taxon>Sporidiobolaceae</taxon>
        <taxon>Sporobolomyces</taxon>
    </lineage>
</organism>
<evidence type="ECO:0000313" key="2">
    <source>
        <dbReference type="EMBL" id="CEQ40449.1"/>
    </source>
</evidence>
<dbReference type="OrthoDB" id="2533168at2759"/>
<proteinExistence type="predicted"/>
<evidence type="ECO:0000259" key="1">
    <source>
        <dbReference type="Pfam" id="PF05347"/>
    </source>
</evidence>
<dbReference type="EMBL" id="CENE01000006">
    <property type="protein sequence ID" value="CEQ40449.1"/>
    <property type="molecule type" value="Genomic_DNA"/>
</dbReference>
<sequence length="137" mass="15659">MTLATPESVRAASRVLYRSLLRVALKMPDDHRRALVVFRSRSEFDKSRSLKLPQEIAARQLEGEIYRDQLEVRYQYGHWCSSCQGSRAEGTVKGRSGRNRFMEGPEPSWVRKAQEKEQAENANTVAHQCRGSCCKEG</sequence>
<feature type="non-terminal residue" evidence="2">
    <location>
        <position position="1"/>
    </location>
</feature>
<dbReference type="AlphaFoldDB" id="A0A0D6EKE6"/>
<dbReference type="Pfam" id="PF05347">
    <property type="entry name" value="Complex1_LYR"/>
    <property type="match status" value="1"/>
</dbReference>
<dbReference type="CDD" id="cd20251">
    <property type="entry name" value="Complex1_LYR_SF"/>
    <property type="match status" value="1"/>
</dbReference>
<reference evidence="3" key="1">
    <citation type="submission" date="2015-02" db="EMBL/GenBank/DDBJ databases">
        <authorList>
            <person name="Gon?alves P."/>
        </authorList>
    </citation>
    <scope>NUCLEOTIDE SEQUENCE [LARGE SCALE GENOMIC DNA]</scope>
</reference>
<feature type="domain" description="Complex 1 LYR protein" evidence="1">
    <location>
        <begin position="16"/>
        <end position="58"/>
    </location>
</feature>